<gene>
    <name evidence="2" type="ORF">SDC9_62634</name>
</gene>
<feature type="region of interest" description="Disordered" evidence="1">
    <location>
        <begin position="60"/>
        <end position="83"/>
    </location>
</feature>
<evidence type="ECO:0000256" key="1">
    <source>
        <dbReference type="SAM" id="MobiDB-lite"/>
    </source>
</evidence>
<organism evidence="2">
    <name type="scientific">bioreactor metagenome</name>
    <dbReference type="NCBI Taxonomy" id="1076179"/>
    <lineage>
        <taxon>unclassified sequences</taxon>
        <taxon>metagenomes</taxon>
        <taxon>ecological metagenomes</taxon>
    </lineage>
</organism>
<sequence length="111" mass="12698">MREGISLPSLKIRYSFFVLFFPKANNTKKMIRITTKMPVIPCAMRVNDLPNSVFMLPSLQQTRDQAQDHSTGDDRGNLPGDVRPDCMHQKVVLRIGLLAHPLDDTRRHRKG</sequence>
<protein>
    <submittedName>
        <fullName evidence="2">Uncharacterized protein</fullName>
    </submittedName>
</protein>
<dbReference type="EMBL" id="VSSQ01002578">
    <property type="protein sequence ID" value="MPM16256.1"/>
    <property type="molecule type" value="Genomic_DNA"/>
</dbReference>
<comment type="caution">
    <text evidence="2">The sequence shown here is derived from an EMBL/GenBank/DDBJ whole genome shotgun (WGS) entry which is preliminary data.</text>
</comment>
<name>A0A644XJ84_9ZZZZ</name>
<dbReference type="AlphaFoldDB" id="A0A644XJ84"/>
<accession>A0A644XJ84</accession>
<feature type="compositionally biased region" description="Basic and acidic residues" evidence="1">
    <location>
        <begin position="65"/>
        <end position="83"/>
    </location>
</feature>
<reference evidence="2" key="1">
    <citation type="submission" date="2019-08" db="EMBL/GenBank/DDBJ databases">
        <authorList>
            <person name="Kucharzyk K."/>
            <person name="Murdoch R.W."/>
            <person name="Higgins S."/>
            <person name="Loffler F."/>
        </authorList>
    </citation>
    <scope>NUCLEOTIDE SEQUENCE</scope>
</reference>
<evidence type="ECO:0000313" key="2">
    <source>
        <dbReference type="EMBL" id="MPM16256.1"/>
    </source>
</evidence>
<proteinExistence type="predicted"/>